<reference evidence="2 3" key="1">
    <citation type="journal article" date="2019" name="Int. J. Syst. Evol. Microbiol.">
        <title>The Global Catalogue of Microorganisms (GCM) 10K type strain sequencing project: providing services to taxonomists for standard genome sequencing and annotation.</title>
        <authorList>
            <consortium name="The Broad Institute Genomics Platform"/>
            <consortium name="The Broad Institute Genome Sequencing Center for Infectious Disease"/>
            <person name="Wu L."/>
            <person name="Ma J."/>
        </authorList>
    </citation>
    <scope>NUCLEOTIDE SEQUENCE [LARGE SCALE GENOMIC DNA]</scope>
    <source>
        <strain evidence="2 3">CGMCC 1.15824</strain>
    </source>
</reference>
<dbReference type="RefSeq" id="WP_224828367.1">
    <property type="nucleotide sequence ID" value="NZ_JAIVEF010000006.1"/>
</dbReference>
<dbReference type="SUPFAM" id="SSF51735">
    <property type="entry name" value="NAD(P)-binding Rossmann-fold domains"/>
    <property type="match status" value="1"/>
</dbReference>
<proteinExistence type="predicted"/>
<evidence type="ECO:0000313" key="2">
    <source>
        <dbReference type="EMBL" id="MFC4988932.1"/>
    </source>
</evidence>
<accession>A0ABD5QGQ7</accession>
<dbReference type="Gene3D" id="3.30.360.10">
    <property type="entry name" value="Dihydrodipicolinate Reductase, domain 2"/>
    <property type="match status" value="1"/>
</dbReference>
<organism evidence="2 3">
    <name type="scientific">Saliphagus infecundisoli</name>
    <dbReference type="NCBI Taxonomy" id="1849069"/>
    <lineage>
        <taxon>Archaea</taxon>
        <taxon>Methanobacteriati</taxon>
        <taxon>Methanobacteriota</taxon>
        <taxon>Stenosarchaea group</taxon>
        <taxon>Halobacteria</taxon>
        <taxon>Halobacteriales</taxon>
        <taxon>Natrialbaceae</taxon>
        <taxon>Saliphagus</taxon>
    </lineage>
</organism>
<dbReference type="Gene3D" id="3.40.50.720">
    <property type="entry name" value="NAD(P)-binding Rossmann-like Domain"/>
    <property type="match status" value="1"/>
</dbReference>
<dbReference type="PANTHER" id="PTHR43781">
    <property type="entry name" value="SACCHAROPINE DEHYDROGENASE"/>
    <property type="match status" value="1"/>
</dbReference>
<feature type="domain" description="Saccharopine dehydrogenase NADP binding" evidence="1">
    <location>
        <begin position="4"/>
        <end position="121"/>
    </location>
</feature>
<comment type="caution">
    <text evidence="2">The sequence shown here is derived from an EMBL/GenBank/DDBJ whole genome shotgun (WGS) entry which is preliminary data.</text>
</comment>
<dbReference type="AlphaFoldDB" id="A0ABD5QGQ7"/>
<keyword evidence="3" id="KW-1185">Reference proteome</keyword>
<dbReference type="InterPro" id="IPR036291">
    <property type="entry name" value="NAD(P)-bd_dom_sf"/>
</dbReference>
<dbReference type="PANTHER" id="PTHR43781:SF1">
    <property type="entry name" value="SACCHAROPINE DEHYDROGENASE"/>
    <property type="match status" value="1"/>
</dbReference>
<dbReference type="Pfam" id="PF03435">
    <property type="entry name" value="Sacchrp_dh_NADP"/>
    <property type="match status" value="1"/>
</dbReference>
<sequence>MDLLVYGSYGYTGRLIAHRLVRRGREPTLAGRNRDRLEDQADALGLESRAFSLDGPTEGIVEYLEGFDAVLNCAGPFVDTCGPLVEACLEAGTDYLDITGEFRVFEDLIENDDRAREAGIALLPGAGFDIVPSDCLAAFLADQLGSVEELTIGIAGGASISAGTARTILRMAGEGAVVRREGRLRRVPAADDVREIEFGRGYGTRSAVTVPWADVVSAPRSTGAEDVTAYAAVPSPAIGLMRRMERLAPLVGSRPARWLGDRLIDAAISGPSARERATGSAVVWAEATDGDDVARGRVETSEPYGFTAQAATAIAERVVAGEVDPGYQTPATALGPDLVLEFPGVDRELLVAPGEVP</sequence>
<protein>
    <submittedName>
        <fullName evidence="2">Saccharopine dehydrogenase family protein</fullName>
    </submittedName>
</protein>
<dbReference type="InterPro" id="IPR005097">
    <property type="entry name" value="Sacchrp_dh_NADP-bd"/>
</dbReference>
<name>A0ABD5QGQ7_9EURY</name>
<dbReference type="EMBL" id="JBHSJG010000038">
    <property type="protein sequence ID" value="MFC4988932.1"/>
    <property type="molecule type" value="Genomic_DNA"/>
</dbReference>
<dbReference type="Proteomes" id="UP001595925">
    <property type="component" value="Unassembled WGS sequence"/>
</dbReference>
<evidence type="ECO:0000259" key="1">
    <source>
        <dbReference type="Pfam" id="PF03435"/>
    </source>
</evidence>
<gene>
    <name evidence="2" type="ORF">ACFPFO_14395</name>
</gene>
<evidence type="ECO:0000313" key="3">
    <source>
        <dbReference type="Proteomes" id="UP001595925"/>
    </source>
</evidence>